<dbReference type="Pfam" id="PF00881">
    <property type="entry name" value="Nitroreductase"/>
    <property type="match status" value="1"/>
</dbReference>
<dbReference type="Gene3D" id="3.40.109.10">
    <property type="entry name" value="NADH Oxidase"/>
    <property type="match status" value="1"/>
</dbReference>
<dbReference type="InterPro" id="IPR000415">
    <property type="entry name" value="Nitroreductase-like"/>
</dbReference>
<dbReference type="SUPFAM" id="SSF55469">
    <property type="entry name" value="FMN-dependent nitroreductase-like"/>
    <property type="match status" value="1"/>
</dbReference>
<dbReference type="EMBL" id="PDEM01000009">
    <property type="protein sequence ID" value="PHZ85655.1"/>
    <property type="molecule type" value="Genomic_DNA"/>
</dbReference>
<dbReference type="InParanoid" id="A0A2G4YTK0"/>
<name>A0A2G4YTK0_9PROT</name>
<dbReference type="NCBIfam" id="TIGR02476">
    <property type="entry name" value="BluB"/>
    <property type="match status" value="1"/>
</dbReference>
<dbReference type="OrthoDB" id="9773807at2"/>
<accession>A0A2G4YTK0</accession>
<keyword evidence="3" id="KW-1185">Reference proteome</keyword>
<comment type="caution">
    <text evidence="2">The sequence shown here is derived from an EMBL/GenBank/DDBJ whole genome shotgun (WGS) entry which is preliminary data.</text>
</comment>
<dbReference type="PANTHER" id="PTHR23026">
    <property type="entry name" value="NADPH NITROREDUCTASE"/>
    <property type="match status" value="1"/>
</dbReference>
<dbReference type="Proteomes" id="UP000229730">
    <property type="component" value="Unassembled WGS sequence"/>
</dbReference>
<evidence type="ECO:0000259" key="1">
    <source>
        <dbReference type="Pfam" id="PF00881"/>
    </source>
</evidence>
<dbReference type="AlphaFoldDB" id="A0A2G4YTK0"/>
<dbReference type="PANTHER" id="PTHR23026:SF123">
    <property type="entry name" value="NAD(P)H NITROREDUCTASE RV3131-RELATED"/>
    <property type="match status" value="1"/>
</dbReference>
<organism evidence="2 3">
    <name type="scientific">Paremcibacter congregatus</name>
    <dbReference type="NCBI Taxonomy" id="2043170"/>
    <lineage>
        <taxon>Bacteria</taxon>
        <taxon>Pseudomonadati</taxon>
        <taxon>Pseudomonadota</taxon>
        <taxon>Alphaproteobacteria</taxon>
        <taxon>Emcibacterales</taxon>
        <taxon>Emcibacteraceae</taxon>
        <taxon>Paremcibacter</taxon>
    </lineage>
</organism>
<reference evidence="2 3" key="1">
    <citation type="submission" date="2017-10" db="EMBL/GenBank/DDBJ databases">
        <title>Frigbacter circumglobatus gen. nov. sp. nov., isolated from sediment cultured in situ.</title>
        <authorList>
            <person name="Zhao Z."/>
        </authorList>
    </citation>
    <scope>NUCLEOTIDE SEQUENCE [LARGE SCALE GENOMIC DNA]</scope>
    <source>
        <strain evidence="2 3">ZYL</strain>
    </source>
</reference>
<feature type="domain" description="Nitroreductase" evidence="1">
    <location>
        <begin position="19"/>
        <end position="184"/>
    </location>
</feature>
<gene>
    <name evidence="2" type="primary">bluB</name>
    <name evidence="2" type="ORF">CRD36_02915</name>
</gene>
<evidence type="ECO:0000313" key="2">
    <source>
        <dbReference type="EMBL" id="PHZ85655.1"/>
    </source>
</evidence>
<dbReference type="GO" id="GO:0016491">
    <property type="term" value="F:oxidoreductase activity"/>
    <property type="evidence" value="ECO:0007669"/>
    <property type="project" value="InterPro"/>
</dbReference>
<sequence length="212" mass="24546">MAGPVFDEEFRAKLFDLSKWRRDVRHFKSDPVDEQIILDCLEEATHAPSVGNSQPWRFVFVEDAEKRARLAEYFEQENEKALKSYINERAEKYAKLKLEGIRQAPVQISVFADTGTKVGYNLGSRSMPQSKIYSVVAAIQVLWFLLRSYGVGLGWVSILPPDKMTGLMDVDPDWTFVGHLCIGYPKFETDTPELVQMKWQDRLDFDKFITRR</sequence>
<dbReference type="InterPro" id="IPR012825">
    <property type="entry name" value="BluB"/>
</dbReference>
<dbReference type="InterPro" id="IPR050627">
    <property type="entry name" value="Nitroreductase/BluB"/>
</dbReference>
<evidence type="ECO:0000313" key="3">
    <source>
        <dbReference type="Proteomes" id="UP000229730"/>
    </source>
</evidence>
<dbReference type="RefSeq" id="WP_099471239.1">
    <property type="nucleotide sequence ID" value="NZ_CAXBMK010000004.1"/>
</dbReference>
<dbReference type="InterPro" id="IPR029479">
    <property type="entry name" value="Nitroreductase"/>
</dbReference>
<proteinExistence type="predicted"/>
<protein>
    <submittedName>
        <fullName evidence="2">5,6-dimethylbenzimidazole synthase</fullName>
    </submittedName>
</protein>